<feature type="transmembrane region" description="Helical" evidence="7">
    <location>
        <begin position="339"/>
        <end position="362"/>
    </location>
</feature>
<dbReference type="CDD" id="cd17472">
    <property type="entry name" value="MFS_YajR_like"/>
    <property type="match status" value="1"/>
</dbReference>
<comment type="subcellular location">
    <subcellularLocation>
        <location evidence="1">Cell membrane</location>
        <topology evidence="1">Multi-pass membrane protein</topology>
    </subcellularLocation>
</comment>
<dbReference type="InterPro" id="IPR036259">
    <property type="entry name" value="MFS_trans_sf"/>
</dbReference>
<keyword evidence="3" id="KW-1003">Cell membrane</keyword>
<feature type="domain" description="Major facilitator superfamily (MFS) profile" evidence="8">
    <location>
        <begin position="13"/>
        <end position="393"/>
    </location>
</feature>
<reference evidence="9 10" key="1">
    <citation type="journal article" date="2015" name="BMC Genomics">
        <title>Genome mining reveals unlocked bioactive potential of marine Gram-negative bacteria.</title>
        <authorList>
            <person name="Machado H."/>
            <person name="Sonnenschein E.C."/>
            <person name="Melchiorsen J."/>
            <person name="Gram L."/>
        </authorList>
    </citation>
    <scope>NUCLEOTIDE SEQUENCE [LARGE SCALE GENOMIC DNA]</scope>
    <source>
        <strain evidence="9 10">S2471</strain>
    </source>
</reference>
<dbReference type="GO" id="GO:0005886">
    <property type="term" value="C:plasma membrane"/>
    <property type="evidence" value="ECO:0007669"/>
    <property type="project" value="UniProtKB-SubCell"/>
</dbReference>
<dbReference type="OrthoDB" id="9764259at2"/>
<organism evidence="9 10">
    <name type="scientific">Pseudoalteromonas rubra</name>
    <dbReference type="NCBI Taxonomy" id="43658"/>
    <lineage>
        <taxon>Bacteria</taxon>
        <taxon>Pseudomonadati</taxon>
        <taxon>Pseudomonadota</taxon>
        <taxon>Gammaproteobacteria</taxon>
        <taxon>Alteromonadales</taxon>
        <taxon>Pseudoalteromonadaceae</taxon>
        <taxon>Pseudoalteromonas</taxon>
    </lineage>
</organism>
<dbReference type="PANTHER" id="PTHR23517:SF2">
    <property type="entry name" value="MULTIDRUG RESISTANCE PROTEIN MDTH"/>
    <property type="match status" value="1"/>
</dbReference>
<evidence type="ECO:0000313" key="9">
    <source>
        <dbReference type="EMBL" id="KJZ08215.1"/>
    </source>
</evidence>
<dbReference type="Gene3D" id="3.30.70.100">
    <property type="match status" value="1"/>
</dbReference>
<dbReference type="AlphaFoldDB" id="A0A0F4QLR5"/>
<evidence type="ECO:0000259" key="8">
    <source>
        <dbReference type="PROSITE" id="PS50850"/>
    </source>
</evidence>
<keyword evidence="5 7" id="KW-1133">Transmembrane helix</keyword>
<comment type="caution">
    <text evidence="9">The sequence shown here is derived from an EMBL/GenBank/DDBJ whole genome shotgun (WGS) entry which is preliminary data.</text>
</comment>
<feature type="transmembrane region" description="Helical" evidence="7">
    <location>
        <begin position="48"/>
        <end position="68"/>
    </location>
</feature>
<dbReference type="RefSeq" id="WP_046005301.1">
    <property type="nucleotide sequence ID" value="NZ_JXYA01000027.1"/>
</dbReference>
<dbReference type="EMBL" id="JXYA01000027">
    <property type="protein sequence ID" value="KJZ08215.1"/>
    <property type="molecule type" value="Genomic_DNA"/>
</dbReference>
<keyword evidence="4 7" id="KW-0812">Transmembrane</keyword>
<dbReference type="PANTHER" id="PTHR23517">
    <property type="entry name" value="RESISTANCE PROTEIN MDTM, PUTATIVE-RELATED-RELATED"/>
    <property type="match status" value="1"/>
</dbReference>
<evidence type="ECO:0000313" key="10">
    <source>
        <dbReference type="Proteomes" id="UP000033452"/>
    </source>
</evidence>
<feature type="transmembrane region" description="Helical" evidence="7">
    <location>
        <begin position="368"/>
        <end position="386"/>
    </location>
</feature>
<dbReference type="PROSITE" id="PS50850">
    <property type="entry name" value="MFS"/>
    <property type="match status" value="1"/>
</dbReference>
<evidence type="ECO:0000256" key="1">
    <source>
        <dbReference type="ARBA" id="ARBA00004651"/>
    </source>
</evidence>
<sequence length="455" mass="48514">MSKQSLNSLEKRAAISLASVFAFRMLGLFMLMPVLAIYGQSLTDVSPLWIGLAIGAYGLTQALLQIPMGWLSDQFGRKPIIVAGLIMFAVGSVIAALAESIYWVTAGRALQGMGAIASALLALASDLSRDEQRPKVMAVIGMCIGLSFAVAMLLGPMVAAAFGIAGIFWLTAALAILGIGIVMFIVPSAVNRAPKGDTVASMADIRKLVRHPQLVRLDLGVLLLHLTLTTLFVALPGQLIADGLAAQDHWQLYIPVLLLAFVLMAPLMIVAIRKQKEKQVFLASIALLVLSTLALIPAANSLVGIAVAMTVYFIAFNFLEATMPALVSRIAPATQKGSAMGVFSSSQFFGAFAGGVMGGYLAQHFNPQTVFAAAAAIGVIWLFIAWRMQIPVRSKTLSFVTEVDEPEKADELADQLVALPGVIEATVVSEENRTYLKVNDKEFDLNQAKQALGLR</sequence>
<keyword evidence="6 7" id="KW-0472">Membrane</keyword>
<dbReference type="InterPro" id="IPR011701">
    <property type="entry name" value="MFS"/>
</dbReference>
<dbReference type="PROSITE" id="PS00216">
    <property type="entry name" value="SUGAR_TRANSPORT_1"/>
    <property type="match status" value="1"/>
</dbReference>
<dbReference type="Gene3D" id="1.20.1250.20">
    <property type="entry name" value="MFS general substrate transporter like domains"/>
    <property type="match status" value="1"/>
</dbReference>
<dbReference type="InterPro" id="IPR050171">
    <property type="entry name" value="MFS_Transporters"/>
</dbReference>
<evidence type="ECO:0000256" key="6">
    <source>
        <dbReference type="ARBA" id="ARBA00023136"/>
    </source>
</evidence>
<evidence type="ECO:0000256" key="4">
    <source>
        <dbReference type="ARBA" id="ARBA00022692"/>
    </source>
</evidence>
<feature type="transmembrane region" description="Helical" evidence="7">
    <location>
        <begin position="12"/>
        <end position="36"/>
    </location>
</feature>
<feature type="transmembrane region" description="Helical" evidence="7">
    <location>
        <begin position="80"/>
        <end position="98"/>
    </location>
</feature>
<feature type="transmembrane region" description="Helical" evidence="7">
    <location>
        <begin position="136"/>
        <end position="154"/>
    </location>
</feature>
<dbReference type="InterPro" id="IPR005829">
    <property type="entry name" value="Sugar_transporter_CS"/>
</dbReference>
<feature type="transmembrane region" description="Helical" evidence="7">
    <location>
        <begin position="217"/>
        <end position="240"/>
    </location>
</feature>
<dbReference type="Proteomes" id="UP000033452">
    <property type="component" value="Unassembled WGS sequence"/>
</dbReference>
<evidence type="ECO:0000256" key="3">
    <source>
        <dbReference type="ARBA" id="ARBA00022475"/>
    </source>
</evidence>
<feature type="transmembrane region" description="Helical" evidence="7">
    <location>
        <begin position="252"/>
        <end position="272"/>
    </location>
</feature>
<evidence type="ECO:0000256" key="5">
    <source>
        <dbReference type="ARBA" id="ARBA00022989"/>
    </source>
</evidence>
<gene>
    <name evidence="9" type="ORF">TW77_12385</name>
</gene>
<accession>A0A0F4QLR5</accession>
<dbReference type="InterPro" id="IPR020846">
    <property type="entry name" value="MFS_dom"/>
</dbReference>
<evidence type="ECO:0000256" key="2">
    <source>
        <dbReference type="ARBA" id="ARBA00022448"/>
    </source>
</evidence>
<protein>
    <submittedName>
        <fullName evidence="9">MFS transporter</fullName>
    </submittedName>
</protein>
<dbReference type="Pfam" id="PF07690">
    <property type="entry name" value="MFS_1"/>
    <property type="match status" value="1"/>
</dbReference>
<keyword evidence="10" id="KW-1185">Reference proteome</keyword>
<evidence type="ECO:0000256" key="7">
    <source>
        <dbReference type="SAM" id="Phobius"/>
    </source>
</evidence>
<dbReference type="PATRIC" id="fig|43658.5.peg.2619"/>
<dbReference type="GO" id="GO:0022857">
    <property type="term" value="F:transmembrane transporter activity"/>
    <property type="evidence" value="ECO:0007669"/>
    <property type="project" value="InterPro"/>
</dbReference>
<feature type="transmembrane region" description="Helical" evidence="7">
    <location>
        <begin position="305"/>
        <end position="327"/>
    </location>
</feature>
<dbReference type="SUPFAM" id="SSF103473">
    <property type="entry name" value="MFS general substrate transporter"/>
    <property type="match status" value="1"/>
</dbReference>
<feature type="transmembrane region" description="Helical" evidence="7">
    <location>
        <begin position="160"/>
        <end position="186"/>
    </location>
</feature>
<name>A0A0F4QLR5_9GAMM</name>
<keyword evidence="2" id="KW-0813">Transport</keyword>
<feature type="transmembrane region" description="Helical" evidence="7">
    <location>
        <begin position="279"/>
        <end position="299"/>
    </location>
</feature>
<feature type="transmembrane region" description="Helical" evidence="7">
    <location>
        <begin position="104"/>
        <end position="124"/>
    </location>
</feature>
<proteinExistence type="predicted"/>